<protein>
    <recommendedName>
        <fullName evidence="3">2'-phosphotransferase</fullName>
        <ecNumber evidence="3">2.7.1.160</ecNumber>
    </recommendedName>
</protein>
<dbReference type="GO" id="GO:0006388">
    <property type="term" value="P:tRNA splicing, via endonucleolytic cleavage and ligation"/>
    <property type="evidence" value="ECO:0007669"/>
    <property type="project" value="TreeGrafter"/>
</dbReference>
<comment type="similarity">
    <text evidence="2">Belongs to the KptA/TPT1 family.</text>
</comment>
<dbReference type="SUPFAM" id="SSF56399">
    <property type="entry name" value="ADP-ribosylation"/>
    <property type="match status" value="1"/>
</dbReference>
<reference evidence="7 8" key="1">
    <citation type="journal article" date="2021" name="Elife">
        <title>Chloroplast acquisition without the gene transfer in kleptoplastic sea slugs, Plakobranchus ocellatus.</title>
        <authorList>
            <person name="Maeda T."/>
            <person name="Takahashi S."/>
            <person name="Yoshida T."/>
            <person name="Shimamura S."/>
            <person name="Takaki Y."/>
            <person name="Nagai Y."/>
            <person name="Toyoda A."/>
            <person name="Suzuki Y."/>
            <person name="Arimoto A."/>
            <person name="Ishii H."/>
            <person name="Satoh N."/>
            <person name="Nishiyama T."/>
            <person name="Hasebe M."/>
            <person name="Maruyama T."/>
            <person name="Minagawa J."/>
            <person name="Obokata J."/>
            <person name="Shigenobu S."/>
        </authorList>
    </citation>
    <scope>NUCLEOTIDE SEQUENCE [LARGE SCALE GENOMIC DNA]</scope>
</reference>
<keyword evidence="4" id="KW-0808">Transferase</keyword>
<evidence type="ECO:0000313" key="8">
    <source>
        <dbReference type="Proteomes" id="UP000762676"/>
    </source>
</evidence>
<keyword evidence="8" id="KW-1185">Reference proteome</keyword>
<comment type="function">
    <text evidence="1">Catalyzes the last step of tRNA splicing, the transfer of the splice junction 2'-phosphate from ligated tRNA to NAD to produce ADP-ribose 1''-2'' cyclic phosphate.</text>
</comment>
<organism evidence="7 8">
    <name type="scientific">Elysia marginata</name>
    <dbReference type="NCBI Taxonomy" id="1093978"/>
    <lineage>
        <taxon>Eukaryota</taxon>
        <taxon>Metazoa</taxon>
        <taxon>Spiralia</taxon>
        <taxon>Lophotrochozoa</taxon>
        <taxon>Mollusca</taxon>
        <taxon>Gastropoda</taxon>
        <taxon>Heterobranchia</taxon>
        <taxon>Euthyneura</taxon>
        <taxon>Panpulmonata</taxon>
        <taxon>Sacoglossa</taxon>
        <taxon>Placobranchoidea</taxon>
        <taxon>Plakobranchidae</taxon>
        <taxon>Elysia</taxon>
    </lineage>
</organism>
<evidence type="ECO:0000256" key="6">
    <source>
        <dbReference type="ARBA" id="ARBA00047949"/>
    </source>
</evidence>
<dbReference type="InterPro" id="IPR042080">
    <property type="entry name" value="RNA_2'-PTrans_N"/>
</dbReference>
<keyword evidence="5" id="KW-0520">NAD</keyword>
<evidence type="ECO:0000256" key="3">
    <source>
        <dbReference type="ARBA" id="ARBA00012007"/>
    </source>
</evidence>
<dbReference type="PANTHER" id="PTHR12684:SF2">
    <property type="entry name" value="TRNA 2'-PHOSPHOTRANSFERASE 1"/>
    <property type="match status" value="1"/>
</dbReference>
<evidence type="ECO:0000313" key="7">
    <source>
        <dbReference type="EMBL" id="GFR86252.1"/>
    </source>
</evidence>
<dbReference type="AlphaFoldDB" id="A0AAV4GLD9"/>
<dbReference type="Gene3D" id="3.20.170.30">
    <property type="match status" value="1"/>
</dbReference>
<sequence length="202" mass="23033">MIKVSKTLSYLLRHNAEKEGFTLLPGGYLYVDDILSNRKFHTVVTKEDIQAIVETSDKKRFTLVQDEENQRWKICANQGHSIQVDDLDLRPLENTEEFPIVVHGTYHKYWNCIAQQGLSRMNRNHMHFAAGLPGHDGVISGMRSSCQVIIYLDLKKALEGGLKFFVSANNVILSPGNESGVIETQYFFKVVDRRTGKKVLTY</sequence>
<name>A0AAV4GLD9_9GAST</name>
<dbReference type="InterPro" id="IPR042081">
    <property type="entry name" value="RNA_2'-PTrans_C"/>
</dbReference>
<dbReference type="PANTHER" id="PTHR12684">
    <property type="entry name" value="PUTATIVE PHOSPHOTRANSFERASE"/>
    <property type="match status" value="1"/>
</dbReference>
<gene>
    <name evidence="7" type="ORF">ElyMa_004195300</name>
</gene>
<dbReference type="InterPro" id="IPR002745">
    <property type="entry name" value="Ptrans_KptA/Tpt1"/>
</dbReference>
<dbReference type="Pfam" id="PF01885">
    <property type="entry name" value="PTS_2-RNA"/>
    <property type="match status" value="1"/>
</dbReference>
<evidence type="ECO:0000256" key="1">
    <source>
        <dbReference type="ARBA" id="ARBA00003343"/>
    </source>
</evidence>
<evidence type="ECO:0000256" key="4">
    <source>
        <dbReference type="ARBA" id="ARBA00022679"/>
    </source>
</evidence>
<dbReference type="EC" id="2.7.1.160" evidence="3"/>
<evidence type="ECO:0000256" key="5">
    <source>
        <dbReference type="ARBA" id="ARBA00023027"/>
    </source>
</evidence>
<dbReference type="FunFam" id="3.20.170.30:FF:000002">
    <property type="entry name" value="Phosphotransferase, putative"/>
    <property type="match status" value="1"/>
</dbReference>
<evidence type="ECO:0000256" key="2">
    <source>
        <dbReference type="ARBA" id="ARBA00009836"/>
    </source>
</evidence>
<comment type="caution">
    <text evidence="7">The sequence shown here is derived from an EMBL/GenBank/DDBJ whole genome shotgun (WGS) entry which is preliminary data.</text>
</comment>
<dbReference type="Proteomes" id="UP000762676">
    <property type="component" value="Unassembled WGS sequence"/>
</dbReference>
<dbReference type="GO" id="GO:0000215">
    <property type="term" value="F:tRNA 2'-phosphotransferase activity"/>
    <property type="evidence" value="ECO:0007669"/>
    <property type="project" value="UniProtKB-EC"/>
</dbReference>
<dbReference type="Gene3D" id="1.10.10.970">
    <property type="entry name" value="RNA 2'-phosphotransferase, Tpt1/KptA family, N-terminal domain"/>
    <property type="match status" value="1"/>
</dbReference>
<dbReference type="EMBL" id="BMAT01008483">
    <property type="protein sequence ID" value="GFR86252.1"/>
    <property type="molecule type" value="Genomic_DNA"/>
</dbReference>
<proteinExistence type="inferred from homology"/>
<comment type="catalytic activity">
    <reaction evidence="6">
        <text>2'-phospho-[ligated tRNA] + NAD(+) = mature tRNA + ADP-alpha-D-ribose 1'',2''-cyclic phosphate + nicotinamide</text>
        <dbReference type="Rhea" id="RHEA:23324"/>
        <dbReference type="Rhea" id="RHEA-COMP:11106"/>
        <dbReference type="Rhea" id="RHEA-COMP:11107"/>
        <dbReference type="ChEBI" id="CHEBI:17154"/>
        <dbReference type="ChEBI" id="CHEBI:57540"/>
        <dbReference type="ChEBI" id="CHEBI:76596"/>
        <dbReference type="ChEBI" id="CHEBI:82883"/>
        <dbReference type="ChEBI" id="CHEBI:85027"/>
        <dbReference type="EC" id="2.7.1.160"/>
    </reaction>
</comment>
<accession>A0AAV4GLD9</accession>